<protein>
    <submittedName>
        <fullName evidence="2">Uncharacterized protein</fullName>
    </submittedName>
</protein>
<feature type="region of interest" description="Disordered" evidence="1">
    <location>
        <begin position="417"/>
        <end position="446"/>
    </location>
</feature>
<organism evidence="2 3">
    <name type="scientific">Dryococelus australis</name>
    <dbReference type="NCBI Taxonomy" id="614101"/>
    <lineage>
        <taxon>Eukaryota</taxon>
        <taxon>Metazoa</taxon>
        <taxon>Ecdysozoa</taxon>
        <taxon>Arthropoda</taxon>
        <taxon>Hexapoda</taxon>
        <taxon>Insecta</taxon>
        <taxon>Pterygota</taxon>
        <taxon>Neoptera</taxon>
        <taxon>Polyneoptera</taxon>
        <taxon>Phasmatodea</taxon>
        <taxon>Verophasmatodea</taxon>
        <taxon>Anareolatae</taxon>
        <taxon>Phasmatidae</taxon>
        <taxon>Eurycanthinae</taxon>
        <taxon>Dryococelus</taxon>
    </lineage>
</organism>
<reference evidence="2 3" key="1">
    <citation type="submission" date="2023-02" db="EMBL/GenBank/DDBJ databases">
        <title>LHISI_Scaffold_Assembly.</title>
        <authorList>
            <person name="Stuart O.P."/>
            <person name="Cleave R."/>
            <person name="Magrath M.J.L."/>
            <person name="Mikheyev A.S."/>
        </authorList>
    </citation>
    <scope>NUCLEOTIDE SEQUENCE [LARGE SCALE GENOMIC DNA]</scope>
    <source>
        <strain evidence="2">Daus_M_001</strain>
        <tissue evidence="2">Leg muscle</tissue>
    </source>
</reference>
<feature type="compositionally biased region" description="Low complexity" evidence="1">
    <location>
        <begin position="475"/>
        <end position="498"/>
    </location>
</feature>
<name>A0ABQ9GRQ5_9NEOP</name>
<feature type="region of interest" description="Disordered" evidence="1">
    <location>
        <begin position="472"/>
        <end position="508"/>
    </location>
</feature>
<evidence type="ECO:0000313" key="3">
    <source>
        <dbReference type="Proteomes" id="UP001159363"/>
    </source>
</evidence>
<evidence type="ECO:0000313" key="2">
    <source>
        <dbReference type="EMBL" id="KAJ8874707.1"/>
    </source>
</evidence>
<sequence length="586" mass="64705">MSCHSSCSGSPDRWVQLRSCAWWACHRYLSQNPNSKADTSVAYACCSRELPFRVVTMSNRCWYSHQDVKPLYGAALIETPFTTPLLAERHQCCRAAGYSSMGIVPDYAASRCVFSGISCFPHLCIPAAAPFLLHFTLIGSQVLTVKIFPNLSTQLNYFKQWKKITTKQEEALKDLGYRRNGSHEEMCSPEKSEYKNSRVEVYCSSGSAITYTNMEADATDGKEEHSDIDNALTSGVGEDEINSCPLTKGNPTAKHMLSCHRLNKDRTTNFEDIVMAHMASNSRLLDDNPPQGLDSCDAFVFSFAGTSASSAPTCITQMSLFVVWARLGARWCTVAAIYTLDRSGSAAKMRRRKGERASCDKPWADMADLESPSVVCAILQRQLSEPVPGRVSSTFEAIAENRLLIKSYVELTPRMTSEVQPPRGQSQLPPHPSECHQAGEISMKGPPEHGLRTNALCCVGYHQVSRRSSTVNVHSQLWRSRQQSRGSSTSWATSSSRGLPDTDGYQRVLSTPSTNYPTLVSFLQVFLGPLQARCYLLGPPTTFFSPLLTLHTKLNLTAVKGRRKGERSALTTGPTVKPHLSTATPR</sequence>
<accession>A0ABQ9GRQ5</accession>
<feature type="compositionally biased region" description="Polar residues" evidence="1">
    <location>
        <begin position="417"/>
        <end position="428"/>
    </location>
</feature>
<dbReference type="EMBL" id="JARBHB010000010">
    <property type="protein sequence ID" value="KAJ8874707.1"/>
    <property type="molecule type" value="Genomic_DNA"/>
</dbReference>
<evidence type="ECO:0000256" key="1">
    <source>
        <dbReference type="SAM" id="MobiDB-lite"/>
    </source>
</evidence>
<comment type="caution">
    <text evidence="2">The sequence shown here is derived from an EMBL/GenBank/DDBJ whole genome shotgun (WGS) entry which is preliminary data.</text>
</comment>
<dbReference type="Proteomes" id="UP001159363">
    <property type="component" value="Chromosome 9"/>
</dbReference>
<gene>
    <name evidence="2" type="ORF">PR048_025573</name>
</gene>
<keyword evidence="3" id="KW-1185">Reference proteome</keyword>
<feature type="region of interest" description="Disordered" evidence="1">
    <location>
        <begin position="563"/>
        <end position="586"/>
    </location>
</feature>
<proteinExistence type="predicted"/>